<dbReference type="InterPro" id="IPR052910">
    <property type="entry name" value="ABC-Purine-Binding"/>
</dbReference>
<dbReference type="Gene3D" id="3.40.50.2300">
    <property type="match status" value="2"/>
</dbReference>
<dbReference type="InterPro" id="IPR006311">
    <property type="entry name" value="TAT_signal"/>
</dbReference>
<evidence type="ECO:0000256" key="1">
    <source>
        <dbReference type="ARBA" id="ARBA00022729"/>
    </source>
</evidence>
<dbReference type="PANTHER" id="PTHR43208">
    <property type="entry name" value="ABC TRANSPORTER SUBSTRATE-BINDING PROTEIN"/>
    <property type="match status" value="1"/>
</dbReference>
<dbReference type="PROSITE" id="PS51318">
    <property type="entry name" value="TAT"/>
    <property type="match status" value="1"/>
</dbReference>
<dbReference type="RefSeq" id="WP_198874575.1">
    <property type="nucleotide sequence ID" value="NZ_JAEKMH010000001.1"/>
</dbReference>
<keyword evidence="1 2" id="KW-0732">Signal</keyword>
<gene>
    <name evidence="4" type="ORF">JEQ47_01255</name>
</gene>
<evidence type="ECO:0000256" key="2">
    <source>
        <dbReference type="SAM" id="SignalP"/>
    </source>
</evidence>
<organism evidence="4 5">
    <name type="scientific">Devosia sediminis</name>
    <dbReference type="NCBI Taxonomy" id="2798801"/>
    <lineage>
        <taxon>Bacteria</taxon>
        <taxon>Pseudomonadati</taxon>
        <taxon>Pseudomonadota</taxon>
        <taxon>Alphaproteobacteria</taxon>
        <taxon>Hyphomicrobiales</taxon>
        <taxon>Devosiaceae</taxon>
        <taxon>Devosia</taxon>
    </lineage>
</organism>
<name>A0A934MIU3_9HYPH</name>
<evidence type="ECO:0000259" key="3">
    <source>
        <dbReference type="Pfam" id="PF02608"/>
    </source>
</evidence>
<protein>
    <submittedName>
        <fullName evidence="4">BMP family ABC transporter substrate-binding protein</fullName>
    </submittedName>
</protein>
<dbReference type="AlphaFoldDB" id="A0A934MIU3"/>
<sequence>MTLTRRSMLKAGVAAAALPLLGSKAFAQSEPLKVGFVLIGTVNDNGWNFGHSEGAKYMKAELGDLVAEPTIVENVPEGPDCERVLRELAQSGHKLIFATSFGYGDYVIKVAQQFPDVKFEHATGYQRSDNVATYNARFYEGRAVCGTVAGHMSKTGKAGYIGSFPIPEVVMGINAFVLAARKINPEFTITPVYISTWNDPAKEADAARAMIDQGIDIVAQHTDGPAALQVVEERGAVGGFGQGADMSAFAPNAQLTSIIDHWGPTYVESAQAVIDGTWASADRWPGLKEGEVQIGPYGPTVPEDVAAAAEAVKNGQIDGSLHIFTGPINDHTGVERVAAGVTLTDAELLSMDWYVEGVIPPA</sequence>
<keyword evidence="5" id="KW-1185">Reference proteome</keyword>
<dbReference type="GO" id="GO:0005886">
    <property type="term" value="C:plasma membrane"/>
    <property type="evidence" value="ECO:0007669"/>
    <property type="project" value="InterPro"/>
</dbReference>
<dbReference type="InterPro" id="IPR003760">
    <property type="entry name" value="PnrA-like"/>
</dbReference>
<comment type="caution">
    <text evidence="4">The sequence shown here is derived from an EMBL/GenBank/DDBJ whole genome shotgun (WGS) entry which is preliminary data.</text>
</comment>
<dbReference type="PANTHER" id="PTHR43208:SF1">
    <property type="entry name" value="ABC TRANSPORTER SUBSTRATE-BINDING PROTEIN"/>
    <property type="match status" value="1"/>
</dbReference>
<feature type="domain" description="ABC transporter substrate-binding protein PnrA-like" evidence="3">
    <location>
        <begin position="33"/>
        <end position="295"/>
    </location>
</feature>
<dbReference type="Pfam" id="PF02608">
    <property type="entry name" value="Bmp"/>
    <property type="match status" value="1"/>
</dbReference>
<evidence type="ECO:0000313" key="5">
    <source>
        <dbReference type="Proteomes" id="UP000602124"/>
    </source>
</evidence>
<feature type="chain" id="PRO_5037658782" evidence="2">
    <location>
        <begin position="28"/>
        <end position="362"/>
    </location>
</feature>
<dbReference type="Proteomes" id="UP000602124">
    <property type="component" value="Unassembled WGS sequence"/>
</dbReference>
<evidence type="ECO:0000313" key="4">
    <source>
        <dbReference type="EMBL" id="MBJ3783333.1"/>
    </source>
</evidence>
<proteinExistence type="predicted"/>
<dbReference type="EMBL" id="JAEKMH010000001">
    <property type="protein sequence ID" value="MBJ3783333.1"/>
    <property type="molecule type" value="Genomic_DNA"/>
</dbReference>
<feature type="signal peptide" evidence="2">
    <location>
        <begin position="1"/>
        <end position="27"/>
    </location>
</feature>
<dbReference type="CDD" id="cd19963">
    <property type="entry name" value="PBP1_BMP-like"/>
    <property type="match status" value="1"/>
</dbReference>
<reference evidence="4" key="1">
    <citation type="submission" date="2020-12" db="EMBL/GenBank/DDBJ databases">
        <title>Devosia sp. MSA67 isolated from Mo River.</title>
        <authorList>
            <person name="Ma F."/>
            <person name="Zi Z."/>
        </authorList>
    </citation>
    <scope>NUCLEOTIDE SEQUENCE</scope>
    <source>
        <strain evidence="4">MSA67</strain>
    </source>
</reference>
<accession>A0A934MIU3</accession>